<evidence type="ECO:0000256" key="6">
    <source>
        <dbReference type="NCBIfam" id="TIGR01744"/>
    </source>
</evidence>
<feature type="binding site" evidence="5">
    <location>
        <position position="156"/>
    </location>
    <ligand>
        <name>xanthine</name>
        <dbReference type="ChEBI" id="CHEBI:17712"/>
    </ligand>
</feature>
<feature type="domain" description="Phosphoribosyltransferase" evidence="7">
    <location>
        <begin position="33"/>
        <end position="157"/>
    </location>
</feature>
<feature type="binding site" evidence="5">
    <location>
        <begin position="128"/>
        <end position="132"/>
    </location>
    <ligand>
        <name>5-phospho-alpha-D-ribose 1-diphosphate</name>
        <dbReference type="ChEBI" id="CHEBI:58017"/>
    </ligand>
</feature>
<dbReference type="NCBIfam" id="TIGR01744">
    <property type="entry name" value="XPRTase"/>
    <property type="match status" value="1"/>
</dbReference>
<dbReference type="InterPro" id="IPR010079">
    <property type="entry name" value="Xanthine_PRibTrfase"/>
</dbReference>
<sequence length="194" mass="21516">MEFLKQRIREEGRVLDGDVLKVDRFLNHQIDPHLMKEIGQAFADKFKAAGITKIVTIESSGIAPAVMAGLILDVPVIFARKKQSLTLREDLLTTEITSYTKKEKKEVYLSKKFLSSNDQVLIIDDFLAKGEAALGLCRLVEQSGANVAGIGIVIEKAFQSGRNKLDEEGYKVYSLARIASLENNVVTFVDEAAR</sequence>
<protein>
    <recommendedName>
        <fullName evidence="5 6">Xanthine phosphoribosyltransferase</fullName>
        <shortName evidence="5">XPRTase</shortName>
        <ecNumber evidence="5 6">2.4.2.22</ecNumber>
    </recommendedName>
</protein>
<comment type="pathway">
    <text evidence="5">Purine metabolism; XMP biosynthesis via salvage pathway; XMP from xanthine: step 1/1.</text>
</comment>
<evidence type="ECO:0000256" key="4">
    <source>
        <dbReference type="ARBA" id="ARBA00022726"/>
    </source>
</evidence>
<dbReference type="InterPro" id="IPR029057">
    <property type="entry name" value="PRTase-like"/>
</dbReference>
<accession>A0ABW2PYM1</accession>
<keyword evidence="9" id="KW-1185">Reference proteome</keyword>
<dbReference type="HAMAP" id="MF_01184">
    <property type="entry name" value="XPRTase"/>
    <property type="match status" value="1"/>
</dbReference>
<comment type="function">
    <text evidence="5">Converts the preformed base xanthine, a product of nucleic acid breakdown, to xanthosine 5'-monophosphate (XMP), so it can be reused for RNA or DNA synthesis.</text>
</comment>
<comment type="catalytic activity">
    <reaction evidence="5">
        <text>XMP + diphosphate = xanthine + 5-phospho-alpha-D-ribose 1-diphosphate</text>
        <dbReference type="Rhea" id="RHEA:10800"/>
        <dbReference type="ChEBI" id="CHEBI:17712"/>
        <dbReference type="ChEBI" id="CHEBI:33019"/>
        <dbReference type="ChEBI" id="CHEBI:57464"/>
        <dbReference type="ChEBI" id="CHEBI:58017"/>
        <dbReference type="EC" id="2.4.2.22"/>
    </reaction>
</comment>
<gene>
    <name evidence="5" type="primary">xpt</name>
    <name evidence="8" type="ORF">ACFQRG_15830</name>
</gene>
<dbReference type="InterPro" id="IPR050118">
    <property type="entry name" value="Pur/Pyrimidine_PRTase"/>
</dbReference>
<evidence type="ECO:0000313" key="9">
    <source>
        <dbReference type="Proteomes" id="UP001596505"/>
    </source>
</evidence>
<name>A0ABW2PYM1_9BACL</name>
<feature type="binding site" evidence="5">
    <location>
        <position position="27"/>
    </location>
    <ligand>
        <name>xanthine</name>
        <dbReference type="ChEBI" id="CHEBI:17712"/>
    </ligand>
</feature>
<dbReference type="CDD" id="cd06223">
    <property type="entry name" value="PRTases_typeI"/>
    <property type="match status" value="1"/>
</dbReference>
<feature type="binding site" evidence="5">
    <location>
        <position position="20"/>
    </location>
    <ligand>
        <name>xanthine</name>
        <dbReference type="ChEBI" id="CHEBI:17712"/>
    </ligand>
</feature>
<dbReference type="Pfam" id="PF00156">
    <property type="entry name" value="Pribosyltran"/>
    <property type="match status" value="1"/>
</dbReference>
<dbReference type="NCBIfam" id="NF006671">
    <property type="entry name" value="PRK09219.1"/>
    <property type="match status" value="1"/>
</dbReference>
<organism evidence="8 9">
    <name type="scientific">Scopulibacillus cellulosilyticus</name>
    <dbReference type="NCBI Taxonomy" id="2665665"/>
    <lineage>
        <taxon>Bacteria</taxon>
        <taxon>Bacillati</taxon>
        <taxon>Bacillota</taxon>
        <taxon>Bacilli</taxon>
        <taxon>Bacillales</taxon>
        <taxon>Sporolactobacillaceae</taxon>
        <taxon>Scopulibacillus</taxon>
    </lineage>
</organism>
<keyword evidence="1 5" id="KW-0963">Cytoplasm</keyword>
<dbReference type="PANTHER" id="PTHR43864:SF1">
    <property type="entry name" value="XANTHINE PHOSPHORIBOSYLTRANSFERASE"/>
    <property type="match status" value="1"/>
</dbReference>
<dbReference type="GO" id="GO:0000310">
    <property type="term" value="F:xanthine phosphoribosyltransferase activity"/>
    <property type="evidence" value="ECO:0007669"/>
    <property type="project" value="UniProtKB-EC"/>
</dbReference>
<dbReference type="EC" id="2.4.2.22" evidence="5 6"/>
<comment type="similarity">
    <text evidence="5">Belongs to the purine/pyrimidine phosphoribosyltransferase family. Xpt subfamily.</text>
</comment>
<evidence type="ECO:0000256" key="5">
    <source>
        <dbReference type="HAMAP-Rule" id="MF_01184"/>
    </source>
</evidence>
<dbReference type="PANTHER" id="PTHR43864">
    <property type="entry name" value="HYPOXANTHINE/GUANINE PHOSPHORIBOSYLTRANSFERASE"/>
    <property type="match status" value="1"/>
</dbReference>
<comment type="subcellular location">
    <subcellularLocation>
        <location evidence="5">Cytoplasm</location>
    </subcellularLocation>
</comment>
<dbReference type="EMBL" id="JBHTCO010000020">
    <property type="protein sequence ID" value="MFC7394427.1"/>
    <property type="molecule type" value="Genomic_DNA"/>
</dbReference>
<comment type="caution">
    <text evidence="8">The sequence shown here is derived from an EMBL/GenBank/DDBJ whole genome shotgun (WGS) entry which is preliminary data.</text>
</comment>
<evidence type="ECO:0000256" key="1">
    <source>
        <dbReference type="ARBA" id="ARBA00022490"/>
    </source>
</evidence>
<reference evidence="9" key="1">
    <citation type="journal article" date="2019" name="Int. J. Syst. Evol. Microbiol.">
        <title>The Global Catalogue of Microorganisms (GCM) 10K type strain sequencing project: providing services to taxonomists for standard genome sequencing and annotation.</title>
        <authorList>
            <consortium name="The Broad Institute Genomics Platform"/>
            <consortium name="The Broad Institute Genome Sequencing Center for Infectious Disease"/>
            <person name="Wu L."/>
            <person name="Ma J."/>
        </authorList>
    </citation>
    <scope>NUCLEOTIDE SEQUENCE [LARGE SCALE GENOMIC DNA]</scope>
    <source>
        <strain evidence="9">CGMCC 1.16305</strain>
    </source>
</reference>
<evidence type="ECO:0000313" key="8">
    <source>
        <dbReference type="EMBL" id="MFC7394427.1"/>
    </source>
</evidence>
<dbReference type="Proteomes" id="UP001596505">
    <property type="component" value="Unassembled WGS sequence"/>
</dbReference>
<evidence type="ECO:0000256" key="2">
    <source>
        <dbReference type="ARBA" id="ARBA00022676"/>
    </source>
</evidence>
<keyword evidence="2 5" id="KW-0328">Glycosyltransferase</keyword>
<dbReference type="Gene3D" id="3.40.50.2020">
    <property type="match status" value="1"/>
</dbReference>
<proteinExistence type="inferred from homology"/>
<dbReference type="InterPro" id="IPR000836">
    <property type="entry name" value="PRTase_dom"/>
</dbReference>
<keyword evidence="3 5" id="KW-0808">Transferase</keyword>
<keyword evidence="4 5" id="KW-0660">Purine salvage</keyword>
<evidence type="ECO:0000256" key="3">
    <source>
        <dbReference type="ARBA" id="ARBA00022679"/>
    </source>
</evidence>
<dbReference type="SUPFAM" id="SSF53271">
    <property type="entry name" value="PRTase-like"/>
    <property type="match status" value="1"/>
</dbReference>
<dbReference type="RefSeq" id="WP_380967780.1">
    <property type="nucleotide sequence ID" value="NZ_JBHTCO010000020.1"/>
</dbReference>
<comment type="subunit">
    <text evidence="5">Homodimer.</text>
</comment>
<evidence type="ECO:0000259" key="7">
    <source>
        <dbReference type="Pfam" id="PF00156"/>
    </source>
</evidence>